<evidence type="ECO:0000256" key="1">
    <source>
        <dbReference type="SAM" id="MobiDB-lite"/>
    </source>
</evidence>
<dbReference type="Proteomes" id="UP000295136">
    <property type="component" value="Unassembled WGS sequence"/>
</dbReference>
<name>A0A4R5E756_9ACTN</name>
<dbReference type="RefSeq" id="WP_132640637.1">
    <property type="nucleotide sequence ID" value="NZ_SMLD01000230.1"/>
</dbReference>
<feature type="compositionally biased region" description="Basic and acidic residues" evidence="1">
    <location>
        <begin position="440"/>
        <end position="462"/>
    </location>
</feature>
<comment type="caution">
    <text evidence="3">The sequence shown here is derived from an EMBL/GenBank/DDBJ whole genome shotgun (WGS) entry which is preliminary data.</text>
</comment>
<feature type="region of interest" description="Disordered" evidence="1">
    <location>
        <begin position="231"/>
        <end position="321"/>
    </location>
</feature>
<accession>A0A4R5E756</accession>
<evidence type="ECO:0000313" key="3">
    <source>
        <dbReference type="EMBL" id="TDE26675.1"/>
    </source>
</evidence>
<sequence length="580" mass="59130">MEGSVVTVVGKVVAAGAIVVLSVALTGSAQAASAAWQADTSGQITSPADGQVVSGSTVTVSASTGMIQLSMGLYVEGPSTPSQKVAGGGANQTLSGTFDAGAAPNGPFTVTLKGELTGRVYATSTFKLRRPAQTPGNVNVARQGTDKVLVTWSKGAEPDLQSYEVSNTLTGIVGRLPADGACEGTSCRAALAVPAKAEGQRVGFTVKAFRGDGEGGSIGSDPSGAAYLAIPAKPTAKSKKTATKTPKNRDAKNVDALPTLPAKRQALPVDQPSRKPTTTKLPDIPDTDVDGNLPIPTADDDSGGLVPSGGRDGTDTAPVTAGDVRAHSSASPLGNIGQYGFYVAVGLLLLLLGAHAGAWARRRALAGAGAASGATSVPAGAATRAGQASAAGGVHGSHGAHGSYVAHGPQGSLGDDTVPPSAAVPLRRRPTVILAVAKTRVPEKSRTEQPKEHQQPSKDALGEKPAAFPTSEPARKEISVQIEVDDDWGVRDTDGARQGPKRIALPSSAVTDVPEGSASINPPAARIEEHWDDYLPPSPRAMEDSGFWERPQSGSADFWAADDDENERVFAGRRHRGGDS</sequence>
<proteinExistence type="predicted"/>
<dbReference type="EMBL" id="SMLD01000230">
    <property type="protein sequence ID" value="TDE26675.1"/>
    <property type="molecule type" value="Genomic_DNA"/>
</dbReference>
<feature type="chain" id="PRO_5020480558" description="Fibronectin type-III domain-containing protein" evidence="2">
    <location>
        <begin position="32"/>
        <end position="580"/>
    </location>
</feature>
<feature type="region of interest" description="Disordered" evidence="1">
    <location>
        <begin position="510"/>
        <end position="558"/>
    </location>
</feature>
<feature type="region of interest" description="Disordered" evidence="1">
    <location>
        <begin position="438"/>
        <end position="478"/>
    </location>
</feature>
<evidence type="ECO:0000313" key="4">
    <source>
        <dbReference type="Proteomes" id="UP000295136"/>
    </source>
</evidence>
<organism evidence="3 4">
    <name type="scientific">Nonomuraea mesophila</name>
    <dbReference type="NCBI Taxonomy" id="2530382"/>
    <lineage>
        <taxon>Bacteria</taxon>
        <taxon>Bacillati</taxon>
        <taxon>Actinomycetota</taxon>
        <taxon>Actinomycetes</taxon>
        <taxon>Streptosporangiales</taxon>
        <taxon>Streptosporangiaceae</taxon>
        <taxon>Nonomuraea</taxon>
    </lineage>
</organism>
<gene>
    <name evidence="3" type="ORF">E1295_43950</name>
</gene>
<evidence type="ECO:0000256" key="2">
    <source>
        <dbReference type="SAM" id="SignalP"/>
    </source>
</evidence>
<protein>
    <recommendedName>
        <fullName evidence="5">Fibronectin type-III domain-containing protein</fullName>
    </recommendedName>
</protein>
<reference evidence="3 4" key="1">
    <citation type="submission" date="2019-03" db="EMBL/GenBank/DDBJ databases">
        <title>Draft genome sequences of novel Actinobacteria.</title>
        <authorList>
            <person name="Sahin N."/>
            <person name="Ay H."/>
            <person name="Saygin H."/>
        </authorList>
    </citation>
    <scope>NUCLEOTIDE SEQUENCE [LARGE SCALE GENOMIC DNA]</scope>
    <source>
        <strain evidence="3 4">6K102</strain>
    </source>
</reference>
<feature type="region of interest" description="Disordered" evidence="1">
    <location>
        <begin position="388"/>
        <end position="425"/>
    </location>
</feature>
<dbReference type="AlphaFoldDB" id="A0A4R5E756"/>
<keyword evidence="4" id="KW-1185">Reference proteome</keyword>
<feature type="signal peptide" evidence="2">
    <location>
        <begin position="1"/>
        <end position="31"/>
    </location>
</feature>
<keyword evidence="2" id="KW-0732">Signal</keyword>
<evidence type="ECO:0008006" key="5">
    <source>
        <dbReference type="Google" id="ProtNLM"/>
    </source>
</evidence>